<sequence length="118" mass="13519">MTENNRHMIDREGNMDPNKVGDVIDRIEPSEKDRILRNFDEFKSYLGSRVHVGQSIGLGEEQLAVTAEKVAGYLAEHEEPRNSEENLLKELWNVGRQEERHALAHMLVRLALKADKAN</sequence>
<gene>
    <name evidence="2" type="ORF">EDM21_20025</name>
</gene>
<dbReference type="OrthoDB" id="2418090at2"/>
<dbReference type="RefSeq" id="WP_068773873.1">
    <property type="nucleotide sequence ID" value="NZ_RHLK01000015.1"/>
</dbReference>
<evidence type="ECO:0000313" key="2">
    <source>
        <dbReference type="EMBL" id="MVP01787.1"/>
    </source>
</evidence>
<proteinExistence type="predicted"/>
<comment type="caution">
    <text evidence="2">The sequence shown here is derived from an EMBL/GenBank/DDBJ whole genome shotgun (WGS) entry which is preliminary data.</text>
</comment>
<name>A0A7X3FM48_9BACL</name>
<dbReference type="EMBL" id="RHLK01000015">
    <property type="protein sequence ID" value="MVP01787.1"/>
    <property type="molecule type" value="Genomic_DNA"/>
</dbReference>
<dbReference type="InterPro" id="IPR038292">
    <property type="entry name" value="YmfJ/YflH_sf"/>
</dbReference>
<dbReference type="AlphaFoldDB" id="A0A7X3FM48"/>
<reference evidence="2 3" key="1">
    <citation type="journal article" date="2019" name="Microorganisms">
        <title>Paenibacillus lutrae sp. nov., A Chitinolytic Species Isolated from A River Otter in Castril Natural Park, Granada, Spain.</title>
        <authorList>
            <person name="Rodriguez M."/>
            <person name="Reina J.C."/>
            <person name="Bejar V."/>
            <person name="Llamas I."/>
        </authorList>
    </citation>
    <scope>NUCLEOTIDE SEQUENCE [LARGE SCALE GENOMIC DNA]</scope>
    <source>
        <strain evidence="2 3">N10</strain>
    </source>
</reference>
<protein>
    <submittedName>
        <fullName evidence="2">DUF3243 family protein</fullName>
    </submittedName>
</protein>
<dbReference type="Pfam" id="PF11588">
    <property type="entry name" value="DUF3243"/>
    <property type="match status" value="1"/>
</dbReference>
<feature type="region of interest" description="Disordered" evidence="1">
    <location>
        <begin position="1"/>
        <end position="22"/>
    </location>
</feature>
<organism evidence="2 3">
    <name type="scientific">Paenibacillus lutrae</name>
    <dbReference type="NCBI Taxonomy" id="2078573"/>
    <lineage>
        <taxon>Bacteria</taxon>
        <taxon>Bacillati</taxon>
        <taxon>Bacillota</taxon>
        <taxon>Bacilli</taxon>
        <taxon>Bacillales</taxon>
        <taxon>Paenibacillaceae</taxon>
        <taxon>Paenibacillus</taxon>
    </lineage>
</organism>
<evidence type="ECO:0000313" key="3">
    <source>
        <dbReference type="Proteomes" id="UP000490800"/>
    </source>
</evidence>
<keyword evidence="3" id="KW-1185">Reference proteome</keyword>
<feature type="compositionally biased region" description="Basic and acidic residues" evidence="1">
    <location>
        <begin position="1"/>
        <end position="14"/>
    </location>
</feature>
<dbReference type="Gene3D" id="1.10.760.20">
    <property type="entry name" value="Protein of unknown function DUF3243"/>
    <property type="match status" value="1"/>
</dbReference>
<evidence type="ECO:0000256" key="1">
    <source>
        <dbReference type="SAM" id="MobiDB-lite"/>
    </source>
</evidence>
<accession>A0A7X3FM48</accession>
<dbReference type="Proteomes" id="UP000490800">
    <property type="component" value="Unassembled WGS sequence"/>
</dbReference>
<dbReference type="InterPro" id="IPR021637">
    <property type="entry name" value="DUF3243"/>
</dbReference>